<dbReference type="AlphaFoldDB" id="A0A9E2KR03"/>
<dbReference type="EMBL" id="JAHLFT010000070">
    <property type="protein sequence ID" value="MBU3828595.1"/>
    <property type="molecule type" value="Genomic_DNA"/>
</dbReference>
<reference evidence="3" key="1">
    <citation type="journal article" date="2021" name="PeerJ">
        <title>Extensive microbial diversity within the chicken gut microbiome revealed by metagenomics and culture.</title>
        <authorList>
            <person name="Gilroy R."/>
            <person name="Ravi A."/>
            <person name="Getino M."/>
            <person name="Pursley I."/>
            <person name="Horton D.L."/>
            <person name="Alikhan N.F."/>
            <person name="Baker D."/>
            <person name="Gharbi K."/>
            <person name="Hall N."/>
            <person name="Watson M."/>
            <person name="Adriaenssens E.M."/>
            <person name="Foster-Nyarko E."/>
            <person name="Jarju S."/>
            <person name="Secka A."/>
            <person name="Antonio M."/>
            <person name="Oren A."/>
            <person name="Chaudhuri R.R."/>
            <person name="La Ragione R."/>
            <person name="Hildebrand F."/>
            <person name="Pallen M.J."/>
        </authorList>
    </citation>
    <scope>NUCLEOTIDE SEQUENCE</scope>
    <source>
        <strain evidence="3">F6-686</strain>
    </source>
</reference>
<feature type="signal peptide" evidence="1">
    <location>
        <begin position="1"/>
        <end position="29"/>
    </location>
</feature>
<evidence type="ECO:0000256" key="1">
    <source>
        <dbReference type="SAM" id="SignalP"/>
    </source>
</evidence>
<gene>
    <name evidence="3" type="ORF">H9806_05620</name>
</gene>
<organism evidence="3 4">
    <name type="scientific">Candidatus Lactobacillus pullistercoris</name>
    <dbReference type="NCBI Taxonomy" id="2838636"/>
    <lineage>
        <taxon>Bacteria</taxon>
        <taxon>Bacillati</taxon>
        <taxon>Bacillota</taxon>
        <taxon>Bacilli</taxon>
        <taxon>Lactobacillales</taxon>
        <taxon>Lactobacillaceae</taxon>
        <taxon>Lactobacillus</taxon>
    </lineage>
</organism>
<dbReference type="Proteomes" id="UP000823844">
    <property type="component" value="Unassembled WGS sequence"/>
</dbReference>
<dbReference type="SUPFAM" id="SSF158911">
    <property type="entry name" value="NEAT domain-like"/>
    <property type="match status" value="1"/>
</dbReference>
<feature type="domain" description="S-layer protein C-terminal" evidence="2">
    <location>
        <begin position="202"/>
        <end position="261"/>
    </location>
</feature>
<accession>A0A9E2KR03</accession>
<keyword evidence="1" id="KW-0732">Signal</keyword>
<evidence type="ECO:0000313" key="4">
    <source>
        <dbReference type="Proteomes" id="UP000823844"/>
    </source>
</evidence>
<comment type="caution">
    <text evidence="3">The sequence shown here is derived from an EMBL/GenBank/DDBJ whole genome shotgun (WGS) entry which is preliminary data.</text>
</comment>
<proteinExistence type="predicted"/>
<evidence type="ECO:0000313" key="3">
    <source>
        <dbReference type="EMBL" id="MBU3828595.1"/>
    </source>
</evidence>
<sequence>MKKSKIILVSLSLFASAATLAPIASPVFAAKSIVTENKTANAKAEDVQTIKMTITKTGTDKPSDAAMFLGKNAEVTVKDGKIVSVKIHVDGSTNPRTKGQNMAKMVASFAINGVKGEQKNIAQDGSSLDFIFPASAYKEGKGTVEFQINAMGHAMDEKADITFDKVILPAADKTAKKTTKKAKTSHNKTVKKAKQTKHVKKAKKARKVKRTLKHNAYIYKKNGKRANKKVLKKHHRVNTYGRAIKLHGKYFYRISKNTYVKRANF</sequence>
<feature type="chain" id="PRO_5039206595" evidence="1">
    <location>
        <begin position="30"/>
        <end position="265"/>
    </location>
</feature>
<dbReference type="InterPro" id="IPR024968">
    <property type="entry name" value="SlpA_C_lactobacillus"/>
</dbReference>
<name>A0A9E2KR03_9LACO</name>
<dbReference type="Gene3D" id="2.60.40.1850">
    <property type="match status" value="1"/>
</dbReference>
<dbReference type="InterPro" id="IPR037250">
    <property type="entry name" value="NEAT_dom_sf"/>
</dbReference>
<reference evidence="3" key="2">
    <citation type="submission" date="2021-04" db="EMBL/GenBank/DDBJ databases">
        <authorList>
            <person name="Gilroy R."/>
        </authorList>
    </citation>
    <scope>NUCLEOTIDE SEQUENCE</scope>
    <source>
        <strain evidence="3">F6-686</strain>
    </source>
</reference>
<dbReference type="Pfam" id="PF03217">
    <property type="entry name" value="SlpA"/>
    <property type="match status" value="1"/>
</dbReference>
<protein>
    <submittedName>
        <fullName evidence="3">SLAP domain-containing protein</fullName>
    </submittedName>
</protein>
<evidence type="ECO:0000259" key="2">
    <source>
        <dbReference type="Pfam" id="PF03217"/>
    </source>
</evidence>